<proteinExistence type="predicted"/>
<dbReference type="Proteomes" id="UP000318331">
    <property type="component" value="Unassembled WGS sequence"/>
</dbReference>
<sequence>MTRRGTRSGFVAVLAIALLAVTLGVRESVRTEAAWLDVETGRGTVGTLTLAAPVSQEQCAYDSGRPSDIQMVWKYATGTPAAAGREYGYVSSGKVVAVPSNLTGSVTTTGSRSSGYRSTFDSDLFSETLGGKYVVAVRTTLVISGGSTWTSPWLTATVTPGTEACVMSDR</sequence>
<keyword evidence="2" id="KW-1185">Reference proteome</keyword>
<comment type="caution">
    <text evidence="1">The sequence shown here is derived from an EMBL/GenBank/DDBJ whole genome shotgun (WGS) entry which is preliminary data.</text>
</comment>
<dbReference type="AlphaFoldDB" id="A0A543HY98"/>
<accession>A0A543HY98</accession>
<dbReference type="EMBL" id="VFPN01000002">
    <property type="protein sequence ID" value="TQM63311.1"/>
    <property type="molecule type" value="Genomic_DNA"/>
</dbReference>
<protein>
    <submittedName>
        <fullName evidence="1">Uncharacterized protein</fullName>
    </submittedName>
</protein>
<gene>
    <name evidence="1" type="ORF">FB466_1571</name>
</gene>
<evidence type="ECO:0000313" key="1">
    <source>
        <dbReference type="EMBL" id="TQM63311.1"/>
    </source>
</evidence>
<name>A0A543HY98_9MICO</name>
<reference evidence="1 2" key="1">
    <citation type="submission" date="2019-06" db="EMBL/GenBank/DDBJ databases">
        <title>Sequencing the genomes of 1000 actinobacteria strains.</title>
        <authorList>
            <person name="Klenk H.-P."/>
        </authorList>
    </citation>
    <scope>NUCLEOTIDE SEQUENCE [LARGE SCALE GENOMIC DNA]</scope>
    <source>
        <strain evidence="1 2">DSM 18031</strain>
    </source>
</reference>
<evidence type="ECO:0000313" key="2">
    <source>
        <dbReference type="Proteomes" id="UP000318331"/>
    </source>
</evidence>
<dbReference type="RefSeq" id="WP_141917335.1">
    <property type="nucleotide sequence ID" value="NZ_BAAAYS010000025.1"/>
</dbReference>
<organism evidence="1 2">
    <name type="scientific">Klugiella xanthotipulae</name>
    <dbReference type="NCBI Taxonomy" id="244735"/>
    <lineage>
        <taxon>Bacteria</taxon>
        <taxon>Bacillati</taxon>
        <taxon>Actinomycetota</taxon>
        <taxon>Actinomycetes</taxon>
        <taxon>Micrococcales</taxon>
        <taxon>Microbacteriaceae</taxon>
        <taxon>Klugiella</taxon>
    </lineage>
</organism>